<proteinExistence type="predicted"/>
<dbReference type="OrthoDB" id="3688754at2759"/>
<sequence length="46" mass="5325">MDIDPGKLMDKLRLKFGSEFEIHMMHNVYCIKAPGLLTADDIEECR</sequence>
<protein>
    <submittedName>
        <fullName evidence="1">Uncharacterized protein</fullName>
    </submittedName>
</protein>
<reference evidence="2" key="1">
    <citation type="journal article" date="2019" name="bioRxiv">
        <title>Genomics, evolutionary history and diagnostics of the Alternaria alternata species group including apple and Asian pear pathotypes.</title>
        <authorList>
            <person name="Armitage A.D."/>
            <person name="Cockerton H.M."/>
            <person name="Sreenivasaprasad S."/>
            <person name="Woodhall J.W."/>
            <person name="Lane C.R."/>
            <person name="Harrison R.J."/>
            <person name="Clarkson J.P."/>
        </authorList>
    </citation>
    <scope>NUCLEOTIDE SEQUENCE [LARGE SCALE GENOMIC DNA]</scope>
    <source>
        <strain evidence="2">FERA 1082</strain>
    </source>
</reference>
<evidence type="ECO:0000313" key="1">
    <source>
        <dbReference type="EMBL" id="RYN48713.1"/>
    </source>
</evidence>
<organism evidence="1 2">
    <name type="scientific">Alternaria tenuissima</name>
    <dbReference type="NCBI Taxonomy" id="119927"/>
    <lineage>
        <taxon>Eukaryota</taxon>
        <taxon>Fungi</taxon>
        <taxon>Dikarya</taxon>
        <taxon>Ascomycota</taxon>
        <taxon>Pezizomycotina</taxon>
        <taxon>Dothideomycetes</taxon>
        <taxon>Pleosporomycetidae</taxon>
        <taxon>Pleosporales</taxon>
        <taxon>Pleosporineae</taxon>
        <taxon>Pleosporaceae</taxon>
        <taxon>Alternaria</taxon>
        <taxon>Alternaria sect. Alternaria</taxon>
        <taxon>Alternaria alternata complex</taxon>
    </lineage>
</organism>
<name>A0A4Q4MDQ0_9PLEO</name>
<dbReference type="AlphaFoldDB" id="A0A4Q4MDQ0"/>
<dbReference type="Proteomes" id="UP000292402">
    <property type="component" value="Unassembled WGS sequence"/>
</dbReference>
<evidence type="ECO:0000313" key="2">
    <source>
        <dbReference type="Proteomes" id="UP000292402"/>
    </source>
</evidence>
<dbReference type="EMBL" id="PDXA01000022">
    <property type="protein sequence ID" value="RYN48713.1"/>
    <property type="molecule type" value="Genomic_DNA"/>
</dbReference>
<accession>A0A4Q4MDQ0</accession>
<gene>
    <name evidence="1" type="ORF">AA0114_g6875</name>
</gene>
<comment type="caution">
    <text evidence="1">The sequence shown here is derived from an EMBL/GenBank/DDBJ whole genome shotgun (WGS) entry which is preliminary data.</text>
</comment>